<feature type="domain" description="Bro-N" evidence="1">
    <location>
        <begin position="1"/>
        <end position="107"/>
    </location>
</feature>
<gene>
    <name evidence="2" type="ORF">Q604_UNBC09878G0006</name>
</gene>
<proteinExistence type="predicted"/>
<accession>W1Y067</accession>
<protein>
    <submittedName>
        <fullName evidence="2">BRO protein</fullName>
    </submittedName>
</protein>
<evidence type="ECO:0000313" key="2">
    <source>
        <dbReference type="EMBL" id="ETJ35781.1"/>
    </source>
</evidence>
<evidence type="ECO:0000259" key="1">
    <source>
        <dbReference type="PROSITE" id="PS51750"/>
    </source>
</evidence>
<name>W1Y067_9ZZZZ</name>
<dbReference type="SMART" id="SM01040">
    <property type="entry name" value="Bro-N"/>
    <property type="match status" value="1"/>
</dbReference>
<sequence length="212" mass="24617">MIKQLFKGSEIRFIEKDGEHWAIASDVATILGFRDSFNAVRVLPNHVCATHKMSTTSEKSKARKYQDYTVINEKGIYRLVMRSNKPEAEAFQDWICDLLIELRRATGLEDYQAFRMLDKQKQKEAMNIVKEAHKKDDPVNYIKANMIANKTTSTLYGFKKAIKKDDMSPPMLEARQTILDDVVALTQAKQRFNLDIKVSERIYDKYNVRTDK</sequence>
<dbReference type="InterPro" id="IPR003497">
    <property type="entry name" value="BRO_N_domain"/>
</dbReference>
<dbReference type="PANTHER" id="PTHR36180">
    <property type="entry name" value="DNA-BINDING PROTEIN-RELATED-RELATED"/>
    <property type="match status" value="1"/>
</dbReference>
<dbReference type="PANTHER" id="PTHR36180:SF2">
    <property type="entry name" value="BRO FAMILY PROTEIN"/>
    <property type="match status" value="1"/>
</dbReference>
<dbReference type="AlphaFoldDB" id="W1Y067"/>
<dbReference type="Pfam" id="PF02498">
    <property type="entry name" value="Bro-N"/>
    <property type="match status" value="1"/>
</dbReference>
<dbReference type="EMBL" id="AZMM01009878">
    <property type="protein sequence ID" value="ETJ35781.1"/>
    <property type="molecule type" value="Genomic_DNA"/>
</dbReference>
<organism evidence="2">
    <name type="scientific">human gut metagenome</name>
    <dbReference type="NCBI Taxonomy" id="408170"/>
    <lineage>
        <taxon>unclassified sequences</taxon>
        <taxon>metagenomes</taxon>
        <taxon>organismal metagenomes</taxon>
    </lineage>
</organism>
<reference evidence="2" key="1">
    <citation type="submission" date="2013-12" db="EMBL/GenBank/DDBJ databases">
        <title>A Varibaculum cambriense genome reconstructed from a premature infant gut community with otherwise low bacterial novelty that shifts toward anaerobic metabolism during the third week of life.</title>
        <authorList>
            <person name="Brown C.T."/>
            <person name="Sharon I."/>
            <person name="Thomas B.C."/>
            <person name="Castelle C.J."/>
            <person name="Morowitz M.J."/>
            <person name="Banfield J.F."/>
        </authorList>
    </citation>
    <scope>NUCLEOTIDE SEQUENCE</scope>
</reference>
<comment type="caution">
    <text evidence="2">The sequence shown here is derived from an EMBL/GenBank/DDBJ whole genome shotgun (WGS) entry which is preliminary data.</text>
</comment>
<dbReference type="PROSITE" id="PS51750">
    <property type="entry name" value="BRO_N"/>
    <property type="match status" value="1"/>
</dbReference>